<dbReference type="Gene3D" id="2.60.40.770">
    <property type="match status" value="1"/>
</dbReference>
<evidence type="ECO:0000256" key="1">
    <source>
        <dbReference type="SAM" id="SignalP"/>
    </source>
</evidence>
<dbReference type="InterPro" id="IPR014756">
    <property type="entry name" value="Ig_E-set"/>
</dbReference>
<name>A0A0L8FZ34_OCTBM</name>
<protein>
    <recommendedName>
        <fullName evidence="3">MD-2-related lipid-recognition domain-containing protein</fullName>
    </recommendedName>
</protein>
<gene>
    <name evidence="2" type="ORF">OCBIM_22004021mg</name>
</gene>
<dbReference type="STRING" id="37653.A0A0L8FZ34"/>
<keyword evidence="1" id="KW-0732">Signal</keyword>
<dbReference type="OrthoDB" id="4937502at2759"/>
<feature type="chain" id="PRO_5005582648" description="MD-2-related lipid-recognition domain-containing protein" evidence="1">
    <location>
        <begin position="23"/>
        <end position="76"/>
    </location>
</feature>
<feature type="signal peptide" evidence="1">
    <location>
        <begin position="1"/>
        <end position="22"/>
    </location>
</feature>
<dbReference type="EMBL" id="KQ425188">
    <property type="protein sequence ID" value="KOF69844.1"/>
    <property type="molecule type" value="Genomic_DNA"/>
</dbReference>
<dbReference type="AlphaFoldDB" id="A0A0L8FZ34"/>
<organism evidence="2">
    <name type="scientific">Octopus bimaculoides</name>
    <name type="common">California two-spotted octopus</name>
    <dbReference type="NCBI Taxonomy" id="37653"/>
    <lineage>
        <taxon>Eukaryota</taxon>
        <taxon>Metazoa</taxon>
        <taxon>Spiralia</taxon>
        <taxon>Lophotrochozoa</taxon>
        <taxon>Mollusca</taxon>
        <taxon>Cephalopoda</taxon>
        <taxon>Coleoidea</taxon>
        <taxon>Octopodiformes</taxon>
        <taxon>Octopoda</taxon>
        <taxon>Incirrata</taxon>
        <taxon>Octopodidae</taxon>
        <taxon>Octopus</taxon>
    </lineage>
</organism>
<dbReference type="SUPFAM" id="SSF81296">
    <property type="entry name" value="E set domains"/>
    <property type="match status" value="1"/>
</dbReference>
<evidence type="ECO:0000313" key="2">
    <source>
        <dbReference type="EMBL" id="KOF69844.1"/>
    </source>
</evidence>
<sequence>MTMASVRMFWSLLLVMSTLALAKGSLEFKDCGSNQATINTINVSNCTKLPCQIKRGSIMHLNVSFTPSKVYFYFCC</sequence>
<proteinExistence type="predicted"/>
<accession>A0A0L8FZ34</accession>
<evidence type="ECO:0008006" key="3">
    <source>
        <dbReference type="Google" id="ProtNLM"/>
    </source>
</evidence>
<reference evidence="2" key="1">
    <citation type="submission" date="2015-07" db="EMBL/GenBank/DDBJ databases">
        <title>MeaNS - Measles Nucleotide Surveillance Program.</title>
        <authorList>
            <person name="Tran T."/>
            <person name="Druce J."/>
        </authorList>
    </citation>
    <scope>NUCLEOTIDE SEQUENCE</scope>
    <source>
        <strain evidence="2">UCB-OBI-ISO-001</strain>
        <tissue evidence="2">Gonad</tissue>
    </source>
</reference>